<accession>A0A7W0CMF6</accession>
<dbReference type="Pfam" id="PF00067">
    <property type="entry name" value="p450"/>
    <property type="match status" value="1"/>
</dbReference>
<comment type="caution">
    <text evidence="8">The sequence shown here is derived from an EMBL/GenBank/DDBJ whole genome shotgun (WGS) entry which is preliminary data.</text>
</comment>
<dbReference type="InterPro" id="IPR002397">
    <property type="entry name" value="Cyt_P450_B"/>
</dbReference>
<dbReference type="AlphaFoldDB" id="A0A7W0CMF6"/>
<dbReference type="Proteomes" id="UP000530928">
    <property type="component" value="Unassembled WGS sequence"/>
</dbReference>
<dbReference type="GO" id="GO:0004497">
    <property type="term" value="F:monooxygenase activity"/>
    <property type="evidence" value="ECO:0007669"/>
    <property type="project" value="UniProtKB-KW"/>
</dbReference>
<proteinExistence type="inferred from homology"/>
<dbReference type="PRINTS" id="PR00385">
    <property type="entry name" value="P450"/>
</dbReference>
<dbReference type="PANTHER" id="PTHR46696:SF6">
    <property type="entry name" value="P450, PUTATIVE (EUROFUNG)-RELATED"/>
    <property type="match status" value="1"/>
</dbReference>
<organism evidence="8 9">
    <name type="scientific">Nonomuraea soli</name>
    <dbReference type="NCBI Taxonomy" id="1032476"/>
    <lineage>
        <taxon>Bacteria</taxon>
        <taxon>Bacillati</taxon>
        <taxon>Actinomycetota</taxon>
        <taxon>Actinomycetes</taxon>
        <taxon>Streptosporangiales</taxon>
        <taxon>Streptosporangiaceae</taxon>
        <taxon>Nonomuraea</taxon>
    </lineage>
</organism>
<dbReference type="SUPFAM" id="SSF48264">
    <property type="entry name" value="Cytochrome P450"/>
    <property type="match status" value="1"/>
</dbReference>
<evidence type="ECO:0000256" key="3">
    <source>
        <dbReference type="ARBA" id="ARBA00022723"/>
    </source>
</evidence>
<evidence type="ECO:0000256" key="5">
    <source>
        <dbReference type="ARBA" id="ARBA00023004"/>
    </source>
</evidence>
<gene>
    <name evidence="8" type="ORF">HNR30_005090</name>
</gene>
<dbReference type="EMBL" id="JACDUR010000005">
    <property type="protein sequence ID" value="MBA2893729.1"/>
    <property type="molecule type" value="Genomic_DNA"/>
</dbReference>
<dbReference type="GO" id="GO:0005506">
    <property type="term" value="F:iron ion binding"/>
    <property type="evidence" value="ECO:0007669"/>
    <property type="project" value="InterPro"/>
</dbReference>
<dbReference type="InterPro" id="IPR036396">
    <property type="entry name" value="Cyt_P450_sf"/>
</dbReference>
<keyword evidence="4 7" id="KW-0560">Oxidoreductase</keyword>
<dbReference type="Gene3D" id="1.10.630.10">
    <property type="entry name" value="Cytochrome P450"/>
    <property type="match status" value="1"/>
</dbReference>
<evidence type="ECO:0000256" key="1">
    <source>
        <dbReference type="ARBA" id="ARBA00010617"/>
    </source>
</evidence>
<comment type="similarity">
    <text evidence="1 7">Belongs to the cytochrome P450 family.</text>
</comment>
<keyword evidence="6 7" id="KW-0503">Monooxygenase</keyword>
<sequence>MSAEIVPGPLGTPCPDFVRRRESAPLDPALLPSGHLVPLAVRYSDVRALLGSPVSSRNLRLPGLPRLVSGRSIDDDPDSLINQDPPEHTRYRRIMFGAFTPQQAERWRPQVAELAEELLDGLGTRFDLMRDFGIQLTIRMICRVLGVSEEHRDRFIEYTALFLSTSTASQESRMRGYQEFIAFCAELVARHRAEPGDDLIDLLIQARDEGDRLTEGELVNTVQALIAAGYETTASMISKGVLRLLTHPDQWAELVADPKLAAAAAEEVLRYDGPPASAFMRRMTADVEIPSGKLAAGAVVLPHINAANHDPEVFAEPERFDIHRFGAGPPNHLAFGYGAHRCLAAALARVELVEALRALATKRPGLRLAVAPEEIRWTDGLVHAPLMLPVDS</sequence>
<keyword evidence="9" id="KW-1185">Reference proteome</keyword>
<evidence type="ECO:0000256" key="4">
    <source>
        <dbReference type="ARBA" id="ARBA00023002"/>
    </source>
</evidence>
<reference evidence="8 9" key="1">
    <citation type="submission" date="2020-07" db="EMBL/GenBank/DDBJ databases">
        <title>Genomic Encyclopedia of Type Strains, Phase IV (KMG-IV): sequencing the most valuable type-strain genomes for metagenomic binning, comparative biology and taxonomic classification.</title>
        <authorList>
            <person name="Goeker M."/>
        </authorList>
    </citation>
    <scope>NUCLEOTIDE SEQUENCE [LARGE SCALE GENOMIC DNA]</scope>
    <source>
        <strain evidence="8 9">DSM 45533</strain>
    </source>
</reference>
<keyword evidence="3 7" id="KW-0479">Metal-binding</keyword>
<dbReference type="InterPro" id="IPR017972">
    <property type="entry name" value="Cyt_P450_CS"/>
</dbReference>
<name>A0A7W0CMF6_9ACTN</name>
<dbReference type="GO" id="GO:0020037">
    <property type="term" value="F:heme binding"/>
    <property type="evidence" value="ECO:0007669"/>
    <property type="project" value="InterPro"/>
</dbReference>
<evidence type="ECO:0000313" key="9">
    <source>
        <dbReference type="Proteomes" id="UP000530928"/>
    </source>
</evidence>
<evidence type="ECO:0000256" key="2">
    <source>
        <dbReference type="ARBA" id="ARBA00022617"/>
    </source>
</evidence>
<keyword evidence="2 7" id="KW-0349">Heme</keyword>
<evidence type="ECO:0000256" key="7">
    <source>
        <dbReference type="RuleBase" id="RU000461"/>
    </source>
</evidence>
<dbReference type="PANTHER" id="PTHR46696">
    <property type="entry name" value="P450, PUTATIVE (EUROFUNG)-RELATED"/>
    <property type="match status" value="1"/>
</dbReference>
<dbReference type="PROSITE" id="PS00086">
    <property type="entry name" value="CYTOCHROME_P450"/>
    <property type="match status" value="1"/>
</dbReference>
<dbReference type="FunFam" id="1.10.630.10:FF:000018">
    <property type="entry name" value="Cytochrome P450 monooxygenase"/>
    <property type="match status" value="1"/>
</dbReference>
<dbReference type="RefSeq" id="WP_181612506.1">
    <property type="nucleotide sequence ID" value="NZ_BAABAM010000005.1"/>
</dbReference>
<evidence type="ECO:0000256" key="6">
    <source>
        <dbReference type="ARBA" id="ARBA00023033"/>
    </source>
</evidence>
<protein>
    <submittedName>
        <fullName evidence="8">Cytochrome P450</fullName>
    </submittedName>
</protein>
<dbReference type="CDD" id="cd11031">
    <property type="entry name" value="Cyp158A-like"/>
    <property type="match status" value="1"/>
</dbReference>
<dbReference type="PRINTS" id="PR00359">
    <property type="entry name" value="BP450"/>
</dbReference>
<dbReference type="GO" id="GO:0016705">
    <property type="term" value="F:oxidoreductase activity, acting on paired donors, with incorporation or reduction of molecular oxygen"/>
    <property type="evidence" value="ECO:0007669"/>
    <property type="project" value="InterPro"/>
</dbReference>
<keyword evidence="5 7" id="KW-0408">Iron</keyword>
<dbReference type="InterPro" id="IPR001128">
    <property type="entry name" value="Cyt_P450"/>
</dbReference>
<evidence type="ECO:0000313" key="8">
    <source>
        <dbReference type="EMBL" id="MBA2893729.1"/>
    </source>
</evidence>